<dbReference type="GO" id="GO:0004527">
    <property type="term" value="F:exonuclease activity"/>
    <property type="evidence" value="ECO:0007669"/>
    <property type="project" value="UniProtKB-KW"/>
</dbReference>
<evidence type="ECO:0000256" key="6">
    <source>
        <dbReference type="SAM" id="Coils"/>
    </source>
</evidence>
<dbReference type="InterPro" id="IPR038763">
    <property type="entry name" value="DHH_sf"/>
</dbReference>
<name>A0ABT9Z0E4_9BACI</name>
<dbReference type="Pfam" id="PF01368">
    <property type="entry name" value="DHH"/>
    <property type="match status" value="1"/>
</dbReference>
<evidence type="ECO:0000259" key="10">
    <source>
        <dbReference type="Pfam" id="PF17768"/>
    </source>
</evidence>
<dbReference type="Proteomes" id="UP001232245">
    <property type="component" value="Unassembled WGS sequence"/>
</dbReference>
<keyword evidence="3" id="KW-0540">Nuclease</keyword>
<sequence length="787" mass="88489">MLKAKTRWMINPTDEAIIKTLTDGLAITPLVASLLVNRGIHTLDEAREFLHQDLNSFHDPFLLKDMEKAVNRIKLAIENKENILIFGDYDADGVSSTTVLLTTLRNLGAEATFYIPNRFTEGYGPNEAAFRFAHAQGFSLIITVDTGIAAVHEANIAKELGVDLIITDHHEPGPILPDALAIVHPKQPNCPYPFKELAGVGVAFKLCHALLGELPVDLLEIAAIGTIADLVSLKDENRLIAKMGLKQMKSTNRVGLKALLKVANVDLSTINEETIGFALAPRINAVGRLQSADPAVDLLLSDNEDEAMEIAHEIDLLNKERQKLVNNMTEEAIEEVEANFPIEDNPVLVIAKENWNPGVVGIVASRLVERYYRPTIVLSIDNEKGIAKGSARSIEGFDLFENLSTCRDILPHFGGHPMAAGMTLKLEDVEELRKRLVEKGKQQLTETDFIPITKVDVCCKLEEITVHSIEEMQKLAPFGVDNPKPIVQIEEVTLANVRKIGSEQNHLKLVFEDDVHQLDSVGFGLGYIHDELSPSVQLSAIGELSINEWNNFRKPQLMLQDIKVDTWQLFDFRGTREVDKLLGSVVKSTNDSLIVTFQSKMFNALIKKGYEENSFFVDSIELAREVNINNKHIILLDIPNSVDLLHAIFSKGKPSRIYAIFLQEAEHFFATIPTREHFKWFYAFLLKKGTFNLKQQGEKLANYKGWTKETIDFMSQVFFELEFVTIENGVISTKSTTSKRDLAESKTYAQKQMQIELEKTLLYTSYMQLKQWFEDQFESSKHAFVNV</sequence>
<dbReference type="InterPro" id="IPR041122">
    <property type="entry name" value="RecJ_OB"/>
</dbReference>
<evidence type="ECO:0000313" key="11">
    <source>
        <dbReference type="EMBL" id="MDQ0224750.1"/>
    </source>
</evidence>
<dbReference type="InterPro" id="IPR004610">
    <property type="entry name" value="RecJ"/>
</dbReference>
<keyword evidence="4 11" id="KW-0378">Hydrolase</keyword>
<evidence type="ECO:0000259" key="8">
    <source>
        <dbReference type="Pfam" id="PF02272"/>
    </source>
</evidence>
<dbReference type="SUPFAM" id="SSF64182">
    <property type="entry name" value="DHH phosphoesterases"/>
    <property type="match status" value="1"/>
</dbReference>
<keyword evidence="5 11" id="KW-0269">Exonuclease</keyword>
<reference evidence="11 12" key="1">
    <citation type="submission" date="2023-07" db="EMBL/GenBank/DDBJ databases">
        <title>Genomic Encyclopedia of Type Strains, Phase IV (KMG-IV): sequencing the most valuable type-strain genomes for metagenomic binning, comparative biology and taxonomic classification.</title>
        <authorList>
            <person name="Goeker M."/>
        </authorList>
    </citation>
    <scope>NUCLEOTIDE SEQUENCE [LARGE SCALE GENOMIC DNA]</scope>
    <source>
        <strain evidence="11 12">DSM 17723</strain>
    </source>
</reference>
<dbReference type="InterPro" id="IPR003156">
    <property type="entry name" value="DHHA1_dom"/>
</dbReference>
<feature type="domain" description="RecJ OB" evidence="10">
    <location>
        <begin position="455"/>
        <end position="561"/>
    </location>
</feature>
<feature type="domain" description="DHHA1" evidence="8">
    <location>
        <begin position="345"/>
        <end position="436"/>
    </location>
</feature>
<dbReference type="Pfam" id="PF02272">
    <property type="entry name" value="DHHA1"/>
    <property type="match status" value="1"/>
</dbReference>
<organism evidence="11 12">
    <name type="scientific">Metabacillus niabensis</name>
    <dbReference type="NCBI Taxonomy" id="324854"/>
    <lineage>
        <taxon>Bacteria</taxon>
        <taxon>Bacillati</taxon>
        <taxon>Bacillota</taxon>
        <taxon>Bacilli</taxon>
        <taxon>Bacillales</taxon>
        <taxon>Bacillaceae</taxon>
        <taxon>Metabacillus</taxon>
    </lineage>
</organism>
<keyword evidence="6" id="KW-0175">Coiled coil</keyword>
<evidence type="ECO:0000256" key="2">
    <source>
        <dbReference type="ARBA" id="ARBA00019841"/>
    </source>
</evidence>
<evidence type="ECO:0000256" key="1">
    <source>
        <dbReference type="ARBA" id="ARBA00005915"/>
    </source>
</evidence>
<feature type="domain" description="Single-stranded-DNA-specific exonuclease RecJ C-terminal" evidence="9">
    <location>
        <begin position="568"/>
        <end position="773"/>
    </location>
</feature>
<dbReference type="Gene3D" id="3.10.310.30">
    <property type="match status" value="1"/>
</dbReference>
<dbReference type="InterPro" id="IPR018779">
    <property type="entry name" value="RecJ_C"/>
</dbReference>
<evidence type="ECO:0000259" key="7">
    <source>
        <dbReference type="Pfam" id="PF01368"/>
    </source>
</evidence>
<dbReference type="InterPro" id="IPR001667">
    <property type="entry name" value="DDH_dom"/>
</dbReference>
<protein>
    <recommendedName>
        <fullName evidence="2">Single-stranded-DNA-specific exonuclease RecJ</fullName>
    </recommendedName>
</protein>
<accession>A0ABT9Z0E4</accession>
<dbReference type="Pfam" id="PF17768">
    <property type="entry name" value="RecJ_OB"/>
    <property type="match status" value="1"/>
</dbReference>
<evidence type="ECO:0000256" key="4">
    <source>
        <dbReference type="ARBA" id="ARBA00022801"/>
    </source>
</evidence>
<comment type="similarity">
    <text evidence="1">Belongs to the RecJ family.</text>
</comment>
<evidence type="ECO:0000313" key="12">
    <source>
        <dbReference type="Proteomes" id="UP001232245"/>
    </source>
</evidence>
<dbReference type="EMBL" id="JAUSTZ010000002">
    <property type="protein sequence ID" value="MDQ0224750.1"/>
    <property type="molecule type" value="Genomic_DNA"/>
</dbReference>
<dbReference type="Pfam" id="PF10141">
    <property type="entry name" value="ssDNA-exonuc_C"/>
    <property type="match status" value="1"/>
</dbReference>
<feature type="coiled-coil region" evidence="6">
    <location>
        <begin position="300"/>
        <end position="339"/>
    </location>
</feature>
<evidence type="ECO:0000256" key="3">
    <source>
        <dbReference type="ARBA" id="ARBA00022722"/>
    </source>
</evidence>
<comment type="caution">
    <text evidence="11">The sequence shown here is derived from an EMBL/GenBank/DDBJ whole genome shotgun (WGS) entry which is preliminary data.</text>
</comment>
<gene>
    <name evidence="11" type="ORF">J2S02_001079</name>
</gene>
<dbReference type="NCBIfam" id="TIGR00644">
    <property type="entry name" value="recJ"/>
    <property type="match status" value="1"/>
</dbReference>
<dbReference type="RefSeq" id="WP_307190584.1">
    <property type="nucleotide sequence ID" value="NZ_JAUSTZ010000002.1"/>
</dbReference>
<dbReference type="PANTHER" id="PTHR30255">
    <property type="entry name" value="SINGLE-STRANDED-DNA-SPECIFIC EXONUCLEASE RECJ"/>
    <property type="match status" value="1"/>
</dbReference>
<feature type="domain" description="DDH" evidence="7">
    <location>
        <begin position="82"/>
        <end position="226"/>
    </location>
</feature>
<dbReference type="Gene3D" id="3.90.1640.30">
    <property type="match status" value="1"/>
</dbReference>
<proteinExistence type="inferred from homology"/>
<evidence type="ECO:0000259" key="9">
    <source>
        <dbReference type="Pfam" id="PF10141"/>
    </source>
</evidence>
<dbReference type="PANTHER" id="PTHR30255:SF2">
    <property type="entry name" value="SINGLE-STRANDED-DNA-SPECIFIC EXONUCLEASE RECJ"/>
    <property type="match status" value="1"/>
</dbReference>
<keyword evidence="12" id="KW-1185">Reference proteome</keyword>
<evidence type="ECO:0000256" key="5">
    <source>
        <dbReference type="ARBA" id="ARBA00022839"/>
    </source>
</evidence>
<dbReference type="InterPro" id="IPR051673">
    <property type="entry name" value="SSDNA_exonuclease_RecJ"/>
</dbReference>